<evidence type="ECO:0000256" key="3">
    <source>
        <dbReference type="ARBA" id="ARBA00040010"/>
    </source>
</evidence>
<evidence type="ECO:0000259" key="4">
    <source>
        <dbReference type="Pfam" id="PF16561"/>
    </source>
</evidence>
<comment type="caution">
    <text evidence="5">The sequence shown here is derived from an EMBL/GenBank/DDBJ whole genome shotgun (WGS) entry which is preliminary data.</text>
</comment>
<dbReference type="InterPro" id="IPR050827">
    <property type="entry name" value="CRP1_MDG1_kinase"/>
</dbReference>
<dbReference type="GO" id="GO:0007165">
    <property type="term" value="P:signal transduction"/>
    <property type="evidence" value="ECO:0007669"/>
    <property type="project" value="TreeGrafter"/>
</dbReference>
<dbReference type="InterPro" id="IPR014756">
    <property type="entry name" value="Ig_E-set"/>
</dbReference>
<dbReference type="SUPFAM" id="SSF81296">
    <property type="entry name" value="E set domains"/>
    <property type="match status" value="1"/>
</dbReference>
<comment type="similarity">
    <text evidence="1">Belongs to the 5'-AMP-activated protein kinase beta subunit family.</text>
</comment>
<comment type="function">
    <text evidence="2">Non-catalytic subunit of AMP-activated protein kinase (AMPK), an energy sensor protein kinase that plays a key role in regulating cellular energy metabolism. In response to reduction of intracellular ATP levels, AMPK activates energy-producing pathways and inhibits energy-consuming processes: inhibits protein, carbohydrate and lipid biosynthesis, as well as cell growth and proliferation. AMPK acts via direct phosphorylation of metabolic enzymes, and by longer-term effects via phosphorylation of transcription regulators. Also acts as a regulator of cellular polarity by remodeling the actin cytoskeleton; probably by indirectly activating myosin. Beta non-catalytic subunit acts as a scaffold on which the AMPK complex assembles, via its C-terminus that bridges alpha (PRKAA1 or PRKAA2) and gamma subunits (PRKAG1, PRKAG2 or PRKAG3).</text>
</comment>
<gene>
    <name evidence="5" type="ORF">GBAR_LOCUS20678</name>
</gene>
<evidence type="ECO:0000256" key="1">
    <source>
        <dbReference type="ARBA" id="ARBA00010926"/>
    </source>
</evidence>
<dbReference type="GO" id="GO:0031588">
    <property type="term" value="C:nucleotide-activated protein kinase complex"/>
    <property type="evidence" value="ECO:0007669"/>
    <property type="project" value="TreeGrafter"/>
</dbReference>
<proteinExistence type="inferred from homology"/>
<dbReference type="InterPro" id="IPR013783">
    <property type="entry name" value="Ig-like_fold"/>
</dbReference>
<dbReference type="GO" id="GO:0019901">
    <property type="term" value="F:protein kinase binding"/>
    <property type="evidence" value="ECO:0007669"/>
    <property type="project" value="TreeGrafter"/>
</dbReference>
<dbReference type="PANTHER" id="PTHR10343:SF84">
    <property type="entry name" value="5'-AMP-ACTIVATED PROTEIN KINASE SUBUNIT BETA-1"/>
    <property type="match status" value="1"/>
</dbReference>
<dbReference type="Proteomes" id="UP001174909">
    <property type="component" value="Unassembled WGS sequence"/>
</dbReference>
<dbReference type="CDD" id="cd02859">
    <property type="entry name" value="E_set_AMPKbeta_like_N"/>
    <property type="match status" value="1"/>
</dbReference>
<dbReference type="Pfam" id="PF16561">
    <property type="entry name" value="AMPK1_CBM"/>
    <property type="match status" value="1"/>
</dbReference>
<dbReference type="AlphaFoldDB" id="A0AA35SWE4"/>
<dbReference type="GO" id="GO:0005634">
    <property type="term" value="C:nucleus"/>
    <property type="evidence" value="ECO:0007669"/>
    <property type="project" value="TreeGrafter"/>
</dbReference>
<feature type="domain" description="AMP-activated protein kinase glycogen-binding" evidence="4">
    <location>
        <begin position="4"/>
        <end position="53"/>
    </location>
</feature>
<dbReference type="GO" id="GO:0005737">
    <property type="term" value="C:cytoplasm"/>
    <property type="evidence" value="ECO:0007669"/>
    <property type="project" value="TreeGrafter"/>
</dbReference>
<protein>
    <recommendedName>
        <fullName evidence="3">5'-AMP-activated protein kinase subunit beta-1</fullName>
    </recommendedName>
</protein>
<evidence type="ECO:0000313" key="6">
    <source>
        <dbReference type="Proteomes" id="UP001174909"/>
    </source>
</evidence>
<name>A0AA35SWE4_GEOBA</name>
<dbReference type="Gene3D" id="2.60.40.10">
    <property type="entry name" value="Immunoglobulins"/>
    <property type="match status" value="1"/>
</dbReference>
<sequence length="58" mass="6395">MTKKDGGSYLSTLDLPLESSFEYKFVVDGQWKHKDDMPVVNDPFGGHNNILSTGSPPP</sequence>
<organism evidence="5 6">
    <name type="scientific">Geodia barretti</name>
    <name type="common">Barrett's horny sponge</name>
    <dbReference type="NCBI Taxonomy" id="519541"/>
    <lineage>
        <taxon>Eukaryota</taxon>
        <taxon>Metazoa</taxon>
        <taxon>Porifera</taxon>
        <taxon>Demospongiae</taxon>
        <taxon>Heteroscleromorpha</taxon>
        <taxon>Tetractinellida</taxon>
        <taxon>Astrophorina</taxon>
        <taxon>Geodiidae</taxon>
        <taxon>Geodia</taxon>
    </lineage>
</organism>
<dbReference type="PANTHER" id="PTHR10343">
    <property type="entry name" value="5'-AMP-ACTIVATED PROTEIN KINASE , BETA SUBUNIT"/>
    <property type="match status" value="1"/>
</dbReference>
<keyword evidence="6" id="KW-1185">Reference proteome</keyword>
<evidence type="ECO:0000256" key="2">
    <source>
        <dbReference type="ARBA" id="ARBA00025180"/>
    </source>
</evidence>
<dbReference type="InterPro" id="IPR032640">
    <property type="entry name" value="AMPK1_CBM"/>
</dbReference>
<reference evidence="5" key="1">
    <citation type="submission" date="2023-03" db="EMBL/GenBank/DDBJ databases">
        <authorList>
            <person name="Steffen K."/>
            <person name="Cardenas P."/>
        </authorList>
    </citation>
    <scope>NUCLEOTIDE SEQUENCE</scope>
</reference>
<evidence type="ECO:0000313" key="5">
    <source>
        <dbReference type="EMBL" id="CAI8036914.1"/>
    </source>
</evidence>
<dbReference type="EMBL" id="CASHTH010002907">
    <property type="protein sequence ID" value="CAI8036914.1"/>
    <property type="molecule type" value="Genomic_DNA"/>
</dbReference>
<accession>A0AA35SWE4</accession>